<dbReference type="AlphaFoldDB" id="A0AAV5V2U1"/>
<dbReference type="Pfam" id="PF00053">
    <property type="entry name" value="EGF_laminin"/>
    <property type="match status" value="1"/>
</dbReference>
<comment type="caution">
    <text evidence="6">The sequence shown here is derived from an EMBL/GenBank/DDBJ whole genome shotgun (WGS) entry which is preliminary data.</text>
</comment>
<feature type="domain" description="EGF-like" evidence="5">
    <location>
        <begin position="51"/>
        <end position="89"/>
    </location>
</feature>
<dbReference type="Gene3D" id="2.10.25.10">
    <property type="entry name" value="Laminin"/>
    <property type="match status" value="3"/>
</dbReference>
<feature type="disulfide bond" evidence="4">
    <location>
        <begin position="79"/>
        <end position="88"/>
    </location>
</feature>
<sequence>TGQCVCKIGFTGPACDQCTPAAGCRNGGCRNDTPGTCACRAGWGGPLCENDLSMCASRSPCARGSKCEMKDPYTYICVCPAGKTGRHCELDDVPVPPVSTQQTACPCQNGGVCLPTYPHTSVAPLCQCALGFVGRLCETTVPTPHNNSVLIASNIVLCLIVFCIGCA</sequence>
<feature type="non-terminal residue" evidence="6">
    <location>
        <position position="1"/>
    </location>
</feature>
<feature type="domain" description="EGF-like" evidence="5">
    <location>
        <begin position="1"/>
        <end position="16"/>
    </location>
</feature>
<dbReference type="Pfam" id="PF00008">
    <property type="entry name" value="EGF"/>
    <property type="match status" value="1"/>
</dbReference>
<evidence type="ECO:0000313" key="6">
    <source>
        <dbReference type="EMBL" id="GMT12120.1"/>
    </source>
</evidence>
<keyword evidence="7" id="KW-1185">Reference proteome</keyword>
<organism evidence="6 7">
    <name type="scientific">Pristionchus fissidentatus</name>
    <dbReference type="NCBI Taxonomy" id="1538716"/>
    <lineage>
        <taxon>Eukaryota</taxon>
        <taxon>Metazoa</taxon>
        <taxon>Ecdysozoa</taxon>
        <taxon>Nematoda</taxon>
        <taxon>Chromadorea</taxon>
        <taxon>Rhabditida</taxon>
        <taxon>Rhabditina</taxon>
        <taxon>Diplogasteromorpha</taxon>
        <taxon>Diplogasteroidea</taxon>
        <taxon>Neodiplogasteridae</taxon>
        <taxon>Pristionchus</taxon>
    </lineage>
</organism>
<dbReference type="InterPro" id="IPR000742">
    <property type="entry name" value="EGF"/>
</dbReference>
<protein>
    <recommendedName>
        <fullName evidence="5">EGF-like domain-containing protein</fullName>
    </recommendedName>
</protein>
<dbReference type="InterPro" id="IPR002049">
    <property type="entry name" value="LE_dom"/>
</dbReference>
<gene>
    <name evidence="6" type="ORF">PFISCL1PPCAC_3417</name>
</gene>
<feature type="disulfide bond" evidence="4">
    <location>
        <begin position="128"/>
        <end position="137"/>
    </location>
</feature>
<evidence type="ECO:0000256" key="2">
    <source>
        <dbReference type="ARBA" id="ARBA00022737"/>
    </source>
</evidence>
<dbReference type="EMBL" id="BTSY01000001">
    <property type="protein sequence ID" value="GMT12120.1"/>
    <property type="molecule type" value="Genomic_DNA"/>
</dbReference>
<accession>A0AAV5V2U1</accession>
<feature type="domain" description="EGF-like" evidence="5">
    <location>
        <begin position="101"/>
        <end position="138"/>
    </location>
</feature>
<evidence type="ECO:0000313" key="7">
    <source>
        <dbReference type="Proteomes" id="UP001432322"/>
    </source>
</evidence>
<feature type="disulfide bond" evidence="4">
    <location>
        <begin position="6"/>
        <end position="15"/>
    </location>
</feature>
<evidence type="ECO:0000256" key="1">
    <source>
        <dbReference type="ARBA" id="ARBA00022536"/>
    </source>
</evidence>
<evidence type="ECO:0000256" key="3">
    <source>
        <dbReference type="ARBA" id="ARBA00023157"/>
    </source>
</evidence>
<keyword evidence="3 4" id="KW-1015">Disulfide bond</keyword>
<evidence type="ECO:0000256" key="4">
    <source>
        <dbReference type="PROSITE-ProRule" id="PRU00076"/>
    </source>
</evidence>
<dbReference type="InterPro" id="IPR051022">
    <property type="entry name" value="Notch_Cell-Fate_Det"/>
</dbReference>
<dbReference type="SUPFAM" id="SSF57196">
    <property type="entry name" value="EGF/Laminin"/>
    <property type="match status" value="2"/>
</dbReference>
<keyword evidence="1 4" id="KW-0245">EGF-like domain</keyword>
<keyword evidence="2" id="KW-0677">Repeat</keyword>
<dbReference type="PROSITE" id="PS50026">
    <property type="entry name" value="EGF_3"/>
    <property type="match status" value="3"/>
</dbReference>
<dbReference type="GO" id="GO:0016020">
    <property type="term" value="C:membrane"/>
    <property type="evidence" value="ECO:0007669"/>
    <property type="project" value="UniProtKB-SubCell"/>
</dbReference>
<dbReference type="Proteomes" id="UP001432322">
    <property type="component" value="Unassembled WGS sequence"/>
</dbReference>
<evidence type="ECO:0000259" key="5">
    <source>
        <dbReference type="PROSITE" id="PS50026"/>
    </source>
</evidence>
<reference evidence="6" key="1">
    <citation type="submission" date="2023-10" db="EMBL/GenBank/DDBJ databases">
        <title>Genome assembly of Pristionchus species.</title>
        <authorList>
            <person name="Yoshida K."/>
            <person name="Sommer R.J."/>
        </authorList>
    </citation>
    <scope>NUCLEOTIDE SEQUENCE</scope>
    <source>
        <strain evidence="6">RS5133</strain>
    </source>
</reference>
<dbReference type="PANTHER" id="PTHR24049">
    <property type="entry name" value="CRUMBS FAMILY MEMBER"/>
    <property type="match status" value="1"/>
</dbReference>
<dbReference type="PROSITE" id="PS00022">
    <property type="entry name" value="EGF_1"/>
    <property type="match status" value="4"/>
</dbReference>
<name>A0AAV5V2U1_9BILA</name>
<proteinExistence type="predicted"/>
<comment type="caution">
    <text evidence="4">Lacks conserved residue(s) required for the propagation of feature annotation.</text>
</comment>
<feature type="non-terminal residue" evidence="6">
    <location>
        <position position="167"/>
    </location>
</feature>
<dbReference type="SMART" id="SM00181">
    <property type="entry name" value="EGF"/>
    <property type="match status" value="3"/>
</dbReference>
<dbReference type="PROSITE" id="PS01186">
    <property type="entry name" value="EGF_2"/>
    <property type="match status" value="2"/>
</dbReference>